<feature type="region of interest" description="Disordered" evidence="1">
    <location>
        <begin position="671"/>
        <end position="698"/>
    </location>
</feature>
<feature type="compositionally biased region" description="Polar residues" evidence="1">
    <location>
        <begin position="587"/>
        <end position="596"/>
    </location>
</feature>
<feature type="region of interest" description="Disordered" evidence="1">
    <location>
        <begin position="367"/>
        <end position="617"/>
    </location>
</feature>
<proteinExistence type="predicted"/>
<reference evidence="2 3" key="1">
    <citation type="submission" date="2024-06" db="EMBL/GenBank/DDBJ databases">
        <authorList>
            <person name="Kraege A."/>
            <person name="Thomma B."/>
        </authorList>
    </citation>
    <scope>NUCLEOTIDE SEQUENCE [LARGE SCALE GENOMIC DNA]</scope>
</reference>
<dbReference type="Proteomes" id="UP001497392">
    <property type="component" value="Unassembled WGS sequence"/>
</dbReference>
<accession>A0ABP1G4L2</accession>
<feature type="compositionally biased region" description="Low complexity" evidence="1">
    <location>
        <begin position="405"/>
        <end position="424"/>
    </location>
</feature>
<evidence type="ECO:0000313" key="2">
    <source>
        <dbReference type="EMBL" id="CAL5227219.1"/>
    </source>
</evidence>
<sequence length="712" mass="77106">MGFWDSLSVQQRKELLSVDKRELFQTIRAKYCSRCFGLFHLRWDELKSAPSDNPCPACSEYFCSLQVQPDGHTLTLEDSIVQRQPFTTFAEAKRRERERLLQYAGTGVLICGNEWTRSPGNSMCNLHTSNVPVEALIEYWTNLPEEHRTALFQLRDEDFAAELDAHLKYQLRICKDCRGNVTRAFRELRAKAGAPGEEMEVCEGHSLSIAEGVVTLLGEGDPSFFERAEEVEEFKGGDGDVDDGYSEGVRHAETPELAREALADCAILIFKGQVEVAFREQTAGHNALLLFVHLALTMMEGRLDNAFKDLTAKKAEAELMEMVAKDEAKEPKKAKKKAKKKAGKADGREDVALCGCGAVCDQCERCSRRSKSPIRGAPSLPVQAPKTPQASPGQSDPEEEEDSQQKQQPQHRNIPSPLRSPSRSTLGADLVSTPRQSPAAQALGLSAVSPGGTWETIPTGGKGRRSSTGGARKPAAEPSTVALVPRAVATEPAPKRTDKATAQPQHRDSPPPSQQPRPHVRAVPVSTALPGHTRAGSHGLSPASSLSLSEAQSPSAGSPAASHLPHMAHRHAPARAASHLSRPPETVASQSISRQDPQVAWKSGNPWHSKPAVDAQATCSTGSGKLFEQPVHAVHAFTLAWPPPPPPRQVPSSQGFHDAFSLFYHSPLARQSAAAEGEASSAPGANQPPSYNLWGPSTPAQQAHMPLLHVVR</sequence>
<feature type="compositionally biased region" description="Low complexity" evidence="1">
    <location>
        <begin position="672"/>
        <end position="685"/>
    </location>
</feature>
<feature type="compositionally biased region" description="Low complexity" evidence="1">
    <location>
        <begin position="536"/>
        <end position="565"/>
    </location>
</feature>
<organism evidence="2 3">
    <name type="scientific">Coccomyxa viridis</name>
    <dbReference type="NCBI Taxonomy" id="1274662"/>
    <lineage>
        <taxon>Eukaryota</taxon>
        <taxon>Viridiplantae</taxon>
        <taxon>Chlorophyta</taxon>
        <taxon>core chlorophytes</taxon>
        <taxon>Trebouxiophyceae</taxon>
        <taxon>Trebouxiophyceae incertae sedis</taxon>
        <taxon>Coccomyxaceae</taxon>
        <taxon>Coccomyxa</taxon>
    </lineage>
</organism>
<feature type="compositionally biased region" description="Basic and acidic residues" evidence="1">
    <location>
        <begin position="493"/>
        <end position="509"/>
    </location>
</feature>
<feature type="compositionally biased region" description="Low complexity" evidence="1">
    <location>
        <begin position="574"/>
        <end position="584"/>
    </location>
</feature>
<gene>
    <name evidence="2" type="primary">g10140</name>
    <name evidence="2" type="ORF">VP750_LOCUS9125</name>
</gene>
<keyword evidence="3" id="KW-1185">Reference proteome</keyword>
<evidence type="ECO:0000256" key="1">
    <source>
        <dbReference type="SAM" id="MobiDB-lite"/>
    </source>
</evidence>
<comment type="caution">
    <text evidence="2">The sequence shown here is derived from an EMBL/GenBank/DDBJ whole genome shotgun (WGS) entry which is preliminary data.</text>
</comment>
<dbReference type="EMBL" id="CAXHTA020000017">
    <property type="protein sequence ID" value="CAL5227219.1"/>
    <property type="molecule type" value="Genomic_DNA"/>
</dbReference>
<name>A0ABP1G4L2_9CHLO</name>
<evidence type="ECO:0000313" key="3">
    <source>
        <dbReference type="Proteomes" id="UP001497392"/>
    </source>
</evidence>
<protein>
    <submittedName>
        <fullName evidence="2">G10140 protein</fullName>
    </submittedName>
</protein>